<gene>
    <name evidence="1" type="ORF">RM529_01695</name>
</gene>
<evidence type="ECO:0000313" key="1">
    <source>
        <dbReference type="EMBL" id="MDT0648838.1"/>
    </source>
</evidence>
<accession>A0ABU3CRG8</accession>
<evidence type="ECO:0000313" key="2">
    <source>
        <dbReference type="Proteomes" id="UP001248819"/>
    </source>
</evidence>
<dbReference type="RefSeq" id="WP_311483016.1">
    <property type="nucleotide sequence ID" value="NZ_JAVRHP010000004.1"/>
</dbReference>
<reference evidence="1 2" key="1">
    <citation type="submission" date="2023-09" db="EMBL/GenBank/DDBJ databases">
        <authorList>
            <person name="Rey-Velasco X."/>
        </authorList>
    </citation>
    <scope>NUCLEOTIDE SEQUENCE [LARGE SCALE GENOMIC DNA]</scope>
    <source>
        <strain evidence="1 2">F297</strain>
    </source>
</reference>
<sequence length="210" mass="24490">MDNIEEIEDSPRGKVSIALPVRAEYYVIEDLLRKKLIGEKVKAEKNGKTSTYAEILDVVLEKSPEEEYDLVLELKVRALTSLFKNKEGRLLINVSLQFNKEDQVITINDYKLEGNTRNWLLNNFLETVANIFMYNKLKEKMRFDFLPHIQEQLETINKKLQNRVEPHQGIFVSGDLKNIKIRNIVPQEKYLLVEVNIEGMANVEIEKINL</sequence>
<name>A0ABU3CRG8_9FLAO</name>
<dbReference type="EMBL" id="JAVRHP010000004">
    <property type="protein sequence ID" value="MDT0648838.1"/>
    <property type="molecule type" value="Genomic_DNA"/>
</dbReference>
<proteinExistence type="predicted"/>
<dbReference type="InterPro" id="IPR025515">
    <property type="entry name" value="DUF4403"/>
</dbReference>
<protein>
    <submittedName>
        <fullName evidence="1">DUF4403 family protein</fullName>
    </submittedName>
</protein>
<dbReference type="Proteomes" id="UP001248819">
    <property type="component" value="Unassembled WGS sequence"/>
</dbReference>
<keyword evidence="2" id="KW-1185">Reference proteome</keyword>
<organism evidence="1 2">
    <name type="scientific">Autumnicola edwardsiae</name>
    <dbReference type="NCBI Taxonomy" id="3075594"/>
    <lineage>
        <taxon>Bacteria</taxon>
        <taxon>Pseudomonadati</taxon>
        <taxon>Bacteroidota</taxon>
        <taxon>Flavobacteriia</taxon>
        <taxon>Flavobacteriales</taxon>
        <taxon>Flavobacteriaceae</taxon>
        <taxon>Autumnicola</taxon>
    </lineage>
</organism>
<comment type="caution">
    <text evidence="1">The sequence shown here is derived from an EMBL/GenBank/DDBJ whole genome shotgun (WGS) entry which is preliminary data.</text>
</comment>
<dbReference type="Pfam" id="PF14356">
    <property type="entry name" value="DUF4403"/>
    <property type="match status" value="1"/>
</dbReference>